<evidence type="ECO:0000313" key="6">
    <source>
        <dbReference type="Proteomes" id="UP000004980"/>
    </source>
</evidence>
<dbReference type="Pfam" id="PF13362">
    <property type="entry name" value="Toprim_3"/>
    <property type="match status" value="1"/>
</dbReference>
<dbReference type="InterPro" id="IPR006171">
    <property type="entry name" value="TOPRIM_dom"/>
</dbReference>
<dbReference type="Pfam" id="PF06048">
    <property type="entry name" value="DUF927"/>
    <property type="match status" value="1"/>
</dbReference>
<feature type="domain" description="DUF927" evidence="2">
    <location>
        <begin position="366"/>
        <end position="640"/>
    </location>
</feature>
<comment type="caution">
    <text evidence="5">The sequence shown here is derived from an EMBL/GenBank/DDBJ whole genome shotgun (WGS) entry which is preliminary data.</text>
</comment>
<gene>
    <name evidence="5" type="ORF">WQE_04892</name>
</gene>
<keyword evidence="6" id="KW-1185">Reference proteome</keyword>
<evidence type="ECO:0000259" key="2">
    <source>
        <dbReference type="Pfam" id="PF06048"/>
    </source>
</evidence>
<protein>
    <recommendedName>
        <fullName evidence="7">DNA primase/helicase</fullName>
    </recommendedName>
</protein>
<dbReference type="InterPro" id="IPR014819">
    <property type="entry name" value="PriCT_2"/>
</dbReference>
<dbReference type="Proteomes" id="UP000004980">
    <property type="component" value="Unassembled WGS sequence"/>
</dbReference>
<feature type="domain" description="Primase C-terminal 2" evidence="3">
    <location>
        <begin position="12"/>
        <end position="83"/>
    </location>
</feature>
<dbReference type="RefSeq" id="WP_007578280.1">
    <property type="nucleotide sequence ID" value="NZ_AKAU01000036.1"/>
</dbReference>
<evidence type="ECO:0000313" key="5">
    <source>
        <dbReference type="EMBL" id="EIN02297.1"/>
    </source>
</evidence>
<dbReference type="EMBL" id="AKAU01000036">
    <property type="protein sequence ID" value="EIN02297.1"/>
    <property type="molecule type" value="Genomic_DNA"/>
</dbReference>
<organism evidence="5 6">
    <name type="scientific">Paraburkholderia hospita</name>
    <dbReference type="NCBI Taxonomy" id="169430"/>
    <lineage>
        <taxon>Bacteria</taxon>
        <taxon>Pseudomonadati</taxon>
        <taxon>Pseudomonadota</taxon>
        <taxon>Betaproteobacteria</taxon>
        <taxon>Burkholderiales</taxon>
        <taxon>Burkholderiaceae</taxon>
        <taxon>Paraburkholderia</taxon>
    </lineage>
</organism>
<feature type="domain" description="Toprim" evidence="4">
    <location>
        <begin position="234"/>
        <end position="328"/>
    </location>
</feature>
<dbReference type="Pfam" id="PF08707">
    <property type="entry name" value="PriCT_2"/>
    <property type="match status" value="1"/>
</dbReference>
<evidence type="ECO:0008006" key="7">
    <source>
        <dbReference type="Google" id="ProtNLM"/>
    </source>
</evidence>
<accession>A0ABN0FUC9</accession>
<name>A0ABN0FUC9_9BURK</name>
<proteinExistence type="predicted"/>
<reference evidence="5 6" key="1">
    <citation type="journal article" date="2012" name="J. Bacteriol.">
        <title>Draft Genome Sequence of the Soil Bacterium Burkholderia terrae Strain BS001, Which Interacts with Fungal Surface Structures.</title>
        <authorList>
            <person name="Nazir R."/>
            <person name="Hansen M.A."/>
            <person name="Sorensen S."/>
            <person name="van Elsas J.D."/>
        </authorList>
    </citation>
    <scope>NUCLEOTIDE SEQUENCE [LARGE SCALE GENOMIC DNA]</scope>
    <source>
        <strain evidence="5 6">BS001</strain>
    </source>
</reference>
<feature type="coiled-coil region" evidence="1">
    <location>
        <begin position="100"/>
        <end position="128"/>
    </location>
</feature>
<dbReference type="InterPro" id="IPR034154">
    <property type="entry name" value="TOPRIM_DnaG/twinkle"/>
</dbReference>
<sequence>MSTVPDERVQAEAALFCIPASVPREVWWRLAAALKHAFGDDGWHMFLRWSRDADNFKEIDARATWKSLDANKGITLGTLFSIAQEYGYQRSAAPRVVVDRDEFQRRRDEREEQARTEAEQRLIEARKAATSSVAVLAKASPVDAQHPYLQRKGVAPVETLRAIAASSLAKLIGYSPASSGERLTGQILIVPVNVDGKLSTIEMIDDTGRKAALKGGIKSGGYWSTGKLEGATHILLAEGVATALSAHLCTGKPAVAALSCGNLKKAAQALARDYAGVRVTVLADIGNGLEDARKAADAIGAALAIPDFGKDRGDDQTDFNDLHCSAGAREVVRQIDDAQPSGFPGLKDRPCYRLYERGTVVEGRKVKPGVYWHGSKAGKTDEPPTLIDKWISTPLRVLATTSNGEDAEYGRLLEIRSPAGKWKKWAMPMSMLAGDGSEARGVLLSEGLVFDLNDRNAILRYVAAQIPSVRMRAAAVTGWNRDAFVLPHTVIGADDIWFQASGRTAPYATAGSFESWKDLAALASGNPLLMLGLCAAMAGPLLGPLNIDGAGLHIYGDSSTGKTTAEIAAVSVWGGPHFKRTWRATANGLEGAGTLHSDTLLALDELGEIDPKSLYEAAYALINGTGKTRANRHGEAKAAARWRVLLLSTGELTIAARMSAGGFEAKAGQELRILDVPVQGRYGLFEELHGRGSGSALSDEIRNKSAQHYGYAGPMFVEALIREIRDGLTLANELHSITEQLNAAEGQERRAARTFALCGLAGELASRWNVVPWEAGEATKAAAHAFGIWRKRRAGNGQSSEHAAILRAVSDFIDRHGSARFSNREGSADLVRDRAGWWEQTDDRRLYLFTSGALREATKGYDINRTVRALKESGAALNLDSKNRPKTIWVADEKDSKRLYRIDPARLDCDD</sequence>
<dbReference type="CDD" id="cd01029">
    <property type="entry name" value="TOPRIM_primases"/>
    <property type="match status" value="1"/>
</dbReference>
<evidence type="ECO:0000259" key="3">
    <source>
        <dbReference type="Pfam" id="PF08707"/>
    </source>
</evidence>
<dbReference type="InterPro" id="IPR009270">
    <property type="entry name" value="DUF927"/>
</dbReference>
<keyword evidence="1" id="KW-0175">Coiled coil</keyword>
<evidence type="ECO:0000259" key="4">
    <source>
        <dbReference type="Pfam" id="PF13362"/>
    </source>
</evidence>
<evidence type="ECO:0000256" key="1">
    <source>
        <dbReference type="SAM" id="Coils"/>
    </source>
</evidence>